<dbReference type="Pfam" id="PF03811">
    <property type="entry name" value="Zn_ribbon_InsA"/>
    <property type="match status" value="1"/>
</dbReference>
<feature type="domain" description="Insertion element IS1 protein InsA helix-turn-helix" evidence="6">
    <location>
        <begin position="62"/>
        <end position="107"/>
    </location>
</feature>
<comment type="caution">
    <text evidence="7">The sequence shown here is derived from an EMBL/GenBank/DDBJ whole genome shotgun (WGS) entry which is preliminary data.</text>
</comment>
<proteinExistence type="inferred from homology"/>
<name>A0A2G0Q2R2_XENHO</name>
<comment type="similarity">
    <text evidence="2">Belongs to the IS1 elements InsA family.</text>
</comment>
<keyword evidence="4" id="KW-0233">DNA recombination</keyword>
<evidence type="ECO:0000256" key="1">
    <source>
        <dbReference type="ARBA" id="ARBA00004091"/>
    </source>
</evidence>
<evidence type="ECO:0000256" key="3">
    <source>
        <dbReference type="ARBA" id="ARBA00022578"/>
    </source>
</evidence>
<evidence type="ECO:0000259" key="6">
    <source>
        <dbReference type="Pfam" id="PF12759"/>
    </source>
</evidence>
<dbReference type="InterPro" id="IPR051252">
    <property type="entry name" value="IS1_transposase_InsA"/>
</dbReference>
<keyword evidence="3" id="KW-0815">Transposition</keyword>
<dbReference type="STRING" id="351679.A9255_03530"/>
<evidence type="ECO:0000313" key="7">
    <source>
        <dbReference type="EMBL" id="PHM53506.1"/>
    </source>
</evidence>
<reference evidence="7 8" key="1">
    <citation type="journal article" date="2017" name="Nat. Microbiol.">
        <title>Natural product diversity associated with the nematode symbionts Photorhabdus and Xenorhabdus.</title>
        <authorList>
            <person name="Tobias N.J."/>
            <person name="Wolff H."/>
            <person name="Djahanschiri B."/>
            <person name="Grundmann F."/>
            <person name="Kronenwerth M."/>
            <person name="Shi Y.M."/>
            <person name="Simonyi S."/>
            <person name="Grun P."/>
            <person name="Shapiro-Ilan D."/>
            <person name="Pidot S.J."/>
            <person name="Stinear T.P."/>
            <person name="Ebersberger I."/>
            <person name="Bode H.B."/>
        </authorList>
    </citation>
    <scope>NUCLEOTIDE SEQUENCE [LARGE SCALE GENOMIC DNA]</scope>
    <source>
        <strain evidence="7 8">DSM 17903</strain>
    </source>
</reference>
<dbReference type="GO" id="GO:0006313">
    <property type="term" value="P:DNA transposition"/>
    <property type="evidence" value="ECO:0007669"/>
    <property type="project" value="InterPro"/>
</dbReference>
<evidence type="ECO:0000313" key="8">
    <source>
        <dbReference type="Proteomes" id="UP000225433"/>
    </source>
</evidence>
<gene>
    <name evidence="7" type="ORF">Xhom_03504</name>
</gene>
<dbReference type="AlphaFoldDB" id="A0A2G0Q2R2"/>
<dbReference type="EMBL" id="NJAI01000006">
    <property type="protein sequence ID" value="PHM53506.1"/>
    <property type="molecule type" value="Genomic_DNA"/>
</dbReference>
<dbReference type="PANTHER" id="PTHR47923:SF1">
    <property type="entry name" value="INSERTION ELEMENT IS1 1 PROTEIN INSA-RELATED"/>
    <property type="match status" value="1"/>
</dbReference>
<protein>
    <submittedName>
        <fullName evidence="7">Transposase</fullName>
    </submittedName>
</protein>
<dbReference type="PANTHER" id="PTHR47923">
    <property type="entry name" value="INSERTION ELEMENT IS1 1 PROTEIN INSA-RELATED"/>
    <property type="match status" value="1"/>
</dbReference>
<evidence type="ECO:0000256" key="2">
    <source>
        <dbReference type="ARBA" id="ARBA00006212"/>
    </source>
</evidence>
<accession>A0A2G0Q2R2</accession>
<dbReference type="InterPro" id="IPR003220">
    <property type="entry name" value="InsA_N_dom_Znf"/>
</dbReference>
<evidence type="ECO:0000259" key="5">
    <source>
        <dbReference type="Pfam" id="PF03811"/>
    </source>
</evidence>
<sequence length="110" mass="12822">MLPIIRYRDKLLAFYYWSDMAKVDVVCRYCHKTKEVKGHGKGSSGHPRYHCYTCRKTFQLNYTYQACKPGMKEQIVDMSLNNAGVRDSARVLKVGINTVIRTLKNSRQDR</sequence>
<dbReference type="Pfam" id="PF12759">
    <property type="entry name" value="HTH_Tnp_IS1"/>
    <property type="match status" value="1"/>
</dbReference>
<dbReference type="Proteomes" id="UP000225433">
    <property type="component" value="Unassembled WGS sequence"/>
</dbReference>
<evidence type="ECO:0000256" key="4">
    <source>
        <dbReference type="ARBA" id="ARBA00023172"/>
    </source>
</evidence>
<dbReference type="InterPro" id="IPR024431">
    <property type="entry name" value="InsA_HTH_dom"/>
</dbReference>
<organism evidence="7 8">
    <name type="scientific">Xenorhabdus hominickii</name>
    <dbReference type="NCBI Taxonomy" id="351679"/>
    <lineage>
        <taxon>Bacteria</taxon>
        <taxon>Pseudomonadati</taxon>
        <taxon>Pseudomonadota</taxon>
        <taxon>Gammaproteobacteria</taxon>
        <taxon>Enterobacterales</taxon>
        <taxon>Morganellaceae</taxon>
        <taxon>Xenorhabdus</taxon>
    </lineage>
</organism>
<feature type="domain" description="InsA N-terminal zinc ribbon" evidence="5">
    <location>
        <begin position="20"/>
        <end position="55"/>
    </location>
</feature>
<comment type="function">
    <text evidence="1">Absolutely required for transposition of IS1.</text>
</comment>